<evidence type="ECO:0000256" key="2">
    <source>
        <dbReference type="SAM" id="MobiDB-lite"/>
    </source>
</evidence>
<dbReference type="InterPro" id="IPR000030">
    <property type="entry name" value="PPE_dom"/>
</dbReference>
<feature type="domain" description="PPE" evidence="3">
    <location>
        <begin position="5"/>
        <end position="167"/>
    </location>
</feature>
<dbReference type="Pfam" id="PF00823">
    <property type="entry name" value="PPE"/>
    <property type="match status" value="1"/>
</dbReference>
<dbReference type="EMBL" id="VTZN01000162">
    <property type="protein sequence ID" value="KAA1248416.1"/>
    <property type="molecule type" value="Genomic_DNA"/>
</dbReference>
<dbReference type="FunFam" id="1.20.1260.20:FF:000001">
    <property type="entry name" value="PPE family protein PPE41"/>
    <property type="match status" value="1"/>
</dbReference>
<dbReference type="InterPro" id="IPR038332">
    <property type="entry name" value="PPE_sf"/>
</dbReference>
<organism evidence="5 6">
    <name type="scientific">Mycobacterium simiae</name>
    <name type="common">Mycobacterium habana</name>
    <dbReference type="NCBI Taxonomy" id="1784"/>
    <lineage>
        <taxon>Bacteria</taxon>
        <taxon>Bacillati</taxon>
        <taxon>Actinomycetota</taxon>
        <taxon>Actinomycetes</taxon>
        <taxon>Mycobacteriales</taxon>
        <taxon>Mycobacteriaceae</taxon>
        <taxon>Mycobacterium</taxon>
        <taxon>Mycobacterium simiae complex</taxon>
    </lineage>
</organism>
<gene>
    <name evidence="5" type="ORF">F0Q45_20700</name>
</gene>
<accession>A0A5B1BJ70</accession>
<name>A0A5B1BJ70_MYCSI</name>
<feature type="compositionally biased region" description="Pro residues" evidence="2">
    <location>
        <begin position="408"/>
        <end position="421"/>
    </location>
</feature>
<sequence>MLGTDFGALPPEVNSGLLYMGPGSGPMLAAATAWDGLAAVLNSAAVSYASVISTLTLESWLGPASASMAAAAAPYASWLGEAAEHARQTAAQATTAAAAFETAFAMAVPPPLIATNRSQLASLVAMNIFGQSTPAIEAIQADYAEMWAQDAAAMYQYAEASEAASTLTTFTQPSHAADPAGPEAQAVPTAPGPEPQAILGQLGSTSPEAGHELASGASAAPAAAQLAAPAASIAIPTPIGDLDVAAAYIAAIGTASLALSVVNTSRPWAFGFNGYGGGGLRAGGLEPTQGDTISAERDVLVSSPGTVAKAPVSAGTGQAALLGALSVPHSWTMAAPEIKLAVESLPSSELSAAPAEFGGAPAGLLSGMALAGLAGRGLGGTGTRGIGDASPEREDQPKRKPTVVVIQQPPPAGGPPTNRPQ</sequence>
<evidence type="ECO:0000313" key="5">
    <source>
        <dbReference type="EMBL" id="KAA1248416.1"/>
    </source>
</evidence>
<protein>
    <submittedName>
        <fullName evidence="5">PPE family protein</fullName>
    </submittedName>
</protein>
<reference evidence="5 6" key="1">
    <citation type="submission" date="2019-09" db="EMBL/GenBank/DDBJ databases">
        <title>Report of infection by Mycobacterium simiae a patient suffering from pulmonary tuberculosis.</title>
        <authorList>
            <person name="Mohanty P.S."/>
            <person name="Bansal A.K."/>
            <person name="Singh H."/>
            <person name="Sharma S."/>
            <person name="Patil S.A."/>
            <person name="Upadhaya P."/>
            <person name="Singh P.K."/>
            <person name="Kumar D."/>
            <person name="Kumar S."/>
            <person name="Singh R.K."/>
            <person name="Chaudhary B."/>
        </authorList>
    </citation>
    <scope>NUCLEOTIDE SEQUENCE [LARGE SCALE GENOMIC DNA]</scope>
    <source>
        <strain evidence="5 6">JAL-560-SIM</strain>
    </source>
</reference>
<proteinExistence type="inferred from homology"/>
<dbReference type="RefSeq" id="WP_149655725.1">
    <property type="nucleotide sequence ID" value="NZ_VTZN01000162.1"/>
</dbReference>
<dbReference type="PANTHER" id="PTHR46766">
    <property type="entry name" value="GLUTAMINE-RICH PROTEIN 2"/>
    <property type="match status" value="1"/>
</dbReference>
<dbReference type="Gene3D" id="1.20.1260.20">
    <property type="entry name" value="PPE superfamily"/>
    <property type="match status" value="1"/>
</dbReference>
<evidence type="ECO:0000313" key="6">
    <source>
        <dbReference type="Proteomes" id="UP000324701"/>
    </source>
</evidence>
<comment type="caution">
    <text evidence="5">The sequence shown here is derived from an EMBL/GenBank/DDBJ whole genome shotgun (WGS) entry which is preliminary data.</text>
</comment>
<feature type="region of interest" description="Disordered" evidence="2">
    <location>
        <begin position="376"/>
        <end position="421"/>
    </location>
</feature>
<dbReference type="GO" id="GO:0052572">
    <property type="term" value="P:response to host immune response"/>
    <property type="evidence" value="ECO:0007669"/>
    <property type="project" value="TreeGrafter"/>
</dbReference>
<dbReference type="AlphaFoldDB" id="A0A5B1BJ70"/>
<comment type="similarity">
    <text evidence="1">Belongs to the mycobacterial PPE family.</text>
</comment>
<dbReference type="PANTHER" id="PTHR46766:SF1">
    <property type="entry name" value="GLUTAMINE-RICH PROTEIN 2"/>
    <property type="match status" value="1"/>
</dbReference>
<dbReference type="OrthoDB" id="4753505at2"/>
<evidence type="ECO:0000259" key="3">
    <source>
        <dbReference type="Pfam" id="PF00823"/>
    </source>
</evidence>
<feature type="region of interest" description="Disordered" evidence="2">
    <location>
        <begin position="172"/>
        <end position="216"/>
    </location>
</feature>
<evidence type="ECO:0000256" key="1">
    <source>
        <dbReference type="ARBA" id="ARBA00010652"/>
    </source>
</evidence>
<dbReference type="Pfam" id="PF12484">
    <property type="entry name" value="PPE-SVP"/>
    <property type="match status" value="1"/>
</dbReference>
<dbReference type="Proteomes" id="UP000324701">
    <property type="component" value="Unassembled WGS sequence"/>
</dbReference>
<keyword evidence="6" id="KW-1185">Reference proteome</keyword>
<feature type="domain" description="PPE family C-terminal" evidence="4">
    <location>
        <begin position="313"/>
        <end position="384"/>
    </location>
</feature>
<evidence type="ECO:0000259" key="4">
    <source>
        <dbReference type="Pfam" id="PF12484"/>
    </source>
</evidence>
<dbReference type="InterPro" id="IPR022171">
    <property type="entry name" value="PPE_C"/>
</dbReference>
<feature type="compositionally biased region" description="Gly residues" evidence="2">
    <location>
        <begin position="376"/>
        <end position="385"/>
    </location>
</feature>
<dbReference type="SUPFAM" id="SSF140459">
    <property type="entry name" value="PE/PPE dimer-like"/>
    <property type="match status" value="1"/>
</dbReference>